<reference evidence="1" key="1">
    <citation type="submission" date="2021-04" db="EMBL/GenBank/DDBJ databases">
        <title>Genome seq and assembly of Bacillus sp.</title>
        <authorList>
            <person name="Chhetri G."/>
        </authorList>
    </citation>
    <scope>NUCLEOTIDE SEQUENCE</scope>
    <source>
        <strain evidence="1">RG28</strain>
    </source>
</reference>
<evidence type="ECO:0000313" key="2">
    <source>
        <dbReference type="Proteomes" id="UP000682134"/>
    </source>
</evidence>
<dbReference type="AlphaFoldDB" id="A0A940SIS9"/>
<keyword evidence="1" id="KW-0413">Isomerase</keyword>
<accession>A0A940SIS9</accession>
<organism evidence="1 2">
    <name type="scientific">Gottfriedia endophytica</name>
    <dbReference type="NCBI Taxonomy" id="2820819"/>
    <lineage>
        <taxon>Bacteria</taxon>
        <taxon>Bacillati</taxon>
        <taxon>Bacillota</taxon>
        <taxon>Bacilli</taxon>
        <taxon>Bacillales</taxon>
        <taxon>Bacillaceae</taxon>
        <taxon>Gottfriedia</taxon>
    </lineage>
</organism>
<evidence type="ECO:0000313" key="1">
    <source>
        <dbReference type="EMBL" id="MBP0724771.1"/>
    </source>
</evidence>
<keyword evidence="2" id="KW-1185">Reference proteome</keyword>
<sequence>MSDIFSISGNVQFELTIDPSVWIFDERKIELDEFFDLTYQNINEEELYLQRVSKHWDREITEGAKLTPPNEKLMASEKKKWLSQSYGMPLKYFLKNAKINEDATNIIIETTSSEIKLTVDEAMNGLLAFSIKGKPLRENGPVHFYYADIRNKNEPITDIRKIIVR</sequence>
<dbReference type="GO" id="GO:0016853">
    <property type="term" value="F:isomerase activity"/>
    <property type="evidence" value="ECO:0007669"/>
    <property type="project" value="UniProtKB-KW"/>
</dbReference>
<dbReference type="Proteomes" id="UP000682134">
    <property type="component" value="Unassembled WGS sequence"/>
</dbReference>
<gene>
    <name evidence="1" type="ORF">J5Y03_06155</name>
</gene>
<dbReference type="EMBL" id="JAGIYQ010000003">
    <property type="protein sequence ID" value="MBP0724771.1"/>
    <property type="molecule type" value="Genomic_DNA"/>
</dbReference>
<proteinExistence type="predicted"/>
<comment type="caution">
    <text evidence="1">The sequence shown here is derived from an EMBL/GenBank/DDBJ whole genome shotgun (WGS) entry which is preliminary data.</text>
</comment>
<name>A0A940SIS9_9BACI</name>
<dbReference type="RefSeq" id="WP_209403624.1">
    <property type="nucleotide sequence ID" value="NZ_JAGIYQ010000003.1"/>
</dbReference>
<protein>
    <submittedName>
        <fullName evidence="1">Peptidyl-prolyl cis-trans isomerase</fullName>
    </submittedName>
</protein>